<dbReference type="RefSeq" id="WP_014298266.1">
    <property type="nucleotide sequence ID" value="NZ_CP131535.1"/>
</dbReference>
<feature type="transmembrane region" description="Helical" evidence="1">
    <location>
        <begin position="163"/>
        <end position="187"/>
    </location>
</feature>
<gene>
    <name evidence="2" type="ORF">AC094_08610</name>
</gene>
<feature type="transmembrane region" description="Helical" evidence="1">
    <location>
        <begin position="319"/>
        <end position="339"/>
    </location>
</feature>
<protein>
    <submittedName>
        <fullName evidence="2">Polysaccharide biosynthesis protein</fullName>
    </submittedName>
</protein>
<evidence type="ECO:0000256" key="1">
    <source>
        <dbReference type="SAM" id="Phobius"/>
    </source>
</evidence>
<name>A0A853Q1I0_BACFG</name>
<dbReference type="Pfam" id="PF14897">
    <property type="entry name" value="EpsG"/>
    <property type="match status" value="1"/>
</dbReference>
<reference evidence="2 3" key="1">
    <citation type="journal article" date="2016" name="PLoS ONE">
        <title>Genomic Diversity of Enterotoxigenic Strains of Bacteroides fragilis.</title>
        <authorList>
            <person name="Pierce J.V."/>
            <person name="Bernstein H.D."/>
        </authorList>
    </citation>
    <scope>NUCLEOTIDE SEQUENCE [LARGE SCALE GENOMIC DNA]</scope>
    <source>
        <strain evidence="2 3">20793-3</strain>
    </source>
</reference>
<keyword evidence="1" id="KW-1133">Transmembrane helix</keyword>
<evidence type="ECO:0000313" key="3">
    <source>
        <dbReference type="Proteomes" id="UP000093197"/>
    </source>
</evidence>
<feature type="transmembrane region" description="Helical" evidence="1">
    <location>
        <begin position="236"/>
        <end position="255"/>
    </location>
</feature>
<organism evidence="2 3">
    <name type="scientific">Bacteroides fragilis</name>
    <dbReference type="NCBI Taxonomy" id="817"/>
    <lineage>
        <taxon>Bacteria</taxon>
        <taxon>Pseudomonadati</taxon>
        <taxon>Bacteroidota</taxon>
        <taxon>Bacteroidia</taxon>
        <taxon>Bacteroidales</taxon>
        <taxon>Bacteroidaceae</taxon>
        <taxon>Bacteroides</taxon>
    </lineage>
</organism>
<evidence type="ECO:0000313" key="2">
    <source>
        <dbReference type="EMBL" id="OCR35052.1"/>
    </source>
</evidence>
<feature type="transmembrane region" description="Helical" evidence="1">
    <location>
        <begin position="127"/>
        <end position="157"/>
    </location>
</feature>
<proteinExistence type="predicted"/>
<feature type="transmembrane region" description="Helical" evidence="1">
    <location>
        <begin position="35"/>
        <end position="53"/>
    </location>
</feature>
<dbReference type="InterPro" id="IPR049458">
    <property type="entry name" value="EpsG-like"/>
</dbReference>
<feature type="transmembrane region" description="Helical" evidence="1">
    <location>
        <begin position="267"/>
        <end position="285"/>
    </location>
</feature>
<comment type="caution">
    <text evidence="2">The sequence shown here is derived from an EMBL/GenBank/DDBJ whole genome shotgun (WGS) entry which is preliminary data.</text>
</comment>
<dbReference type="AlphaFoldDB" id="A0A853Q1I0"/>
<keyword evidence="1" id="KW-0812">Transmembrane</keyword>
<feature type="transmembrane region" description="Helical" evidence="1">
    <location>
        <begin position="199"/>
        <end position="216"/>
    </location>
</feature>
<feature type="transmembrane region" description="Helical" evidence="1">
    <location>
        <begin position="97"/>
        <end position="115"/>
    </location>
</feature>
<accession>A0A853Q1I0</accession>
<sequence length="362" mass="42614">MIYIALLFVVCFYLHIATRGEQRLVIYKKKSYKRASGFFVSFLILAFFSAIRDDCGCDYNSYILHIERIQMGKLTYMEPGFQWVVLFLERYDTNPRFVIIVFAVLTVFFYLLAIWRQSTNKFMSVYIFLTWGYYFITFNTIRNYFALAVVLCTLPLIIKRKYIWFIIIVLLSATIHKSAVVCIPIYYLANKITLTKKHILPICLFIILLISLQPLLRSYAFLFYESYEDSVYDTGRISILNVLKALAVIGVYVKFRKYLKDDELSKLYFNLNVGALILYLGVFWLPAISRIGFYMNATVMLFFPRVIESIPSLGKRKEFKIMLYVASFVLFLLLLNQFAAETNRVLPYKTWLFGRGYDHYGF</sequence>
<keyword evidence="1" id="KW-0472">Membrane</keyword>
<dbReference type="Proteomes" id="UP000093197">
    <property type="component" value="Unassembled WGS sequence"/>
</dbReference>
<dbReference type="EMBL" id="LIDT01000009">
    <property type="protein sequence ID" value="OCR35052.1"/>
    <property type="molecule type" value="Genomic_DNA"/>
</dbReference>